<feature type="region of interest" description="Disordered" evidence="1">
    <location>
        <begin position="336"/>
        <end position="391"/>
    </location>
</feature>
<protein>
    <submittedName>
        <fullName evidence="3">Peptidase</fullName>
    </submittedName>
</protein>
<reference evidence="3 4" key="1">
    <citation type="submission" date="2020-04" db="EMBL/GenBank/DDBJ databases">
        <title>Antimicrobial susceptibility and clonality of vaginal-derived multi-drug resistant Mobiluncus isolates in China.</title>
        <authorList>
            <person name="Zhang X."/>
        </authorList>
    </citation>
    <scope>NUCLEOTIDE SEQUENCE [LARGE SCALE GENOMIC DNA]</scope>
    <source>
        <strain evidence="3 4">19</strain>
    </source>
</reference>
<dbReference type="RefSeq" id="WP_169761667.1">
    <property type="nucleotide sequence ID" value="NZ_JABCUI010000001.1"/>
</dbReference>
<keyword evidence="2" id="KW-0472">Membrane</keyword>
<sequence>MIKTKIFQCDSRLLTRFSNRALVIGSSATLTLGLGMVGIAPAAFATETTIPPTDEISSQQSDAAPTSVPDPTPSVTATPVAPTTETPATPAPAEPSDPAFTVKDVADSEIPQLEYGDFGSKSMYGDALGKLSVDKDYTTQHDDTLKVDSGDTLDIKSNLDVTVGLQALEDWQEKVKRVKVENLTYGEADSNFQTIILVPEYLEMPSDPQSYKLEPQGGDKPLYRIVSVLRSEKRLAITLALNEFYKTGDSKKGAYSRLKDGFKVYANKPLGLVISGVKVKDHVASENQATLEFRTTGYLSIGGFSSTNRREKARYFGGFMGGLSRSWYTLQGQEEGNLIGNGTDSTRPQSQGISLTMDIKPKPAPPNPVNPNSPVTPDTPSVDPDPIPGGAVVPPNEPEPPVAGVVATPTEPQPPVAGVVATPTEPQPPVAGVFTPAAPQPPAVQSPHKALATTGSSAGTLAGGAMIVFLAGGALMVVSRRRARR</sequence>
<comment type="caution">
    <text evidence="3">The sequence shown here is derived from an EMBL/GenBank/DDBJ whole genome shotgun (WGS) entry which is preliminary data.</text>
</comment>
<accession>A0A7Y0YBS2</accession>
<feature type="compositionally biased region" description="Polar residues" evidence="1">
    <location>
        <begin position="52"/>
        <end position="61"/>
    </location>
</feature>
<feature type="region of interest" description="Disordered" evidence="1">
    <location>
        <begin position="52"/>
        <end position="99"/>
    </location>
</feature>
<evidence type="ECO:0000256" key="2">
    <source>
        <dbReference type="SAM" id="Phobius"/>
    </source>
</evidence>
<dbReference type="AlphaFoldDB" id="A0A7Y0YBS2"/>
<keyword evidence="2" id="KW-1133">Transmembrane helix</keyword>
<gene>
    <name evidence="3" type="ORF">HHJ67_03100</name>
</gene>
<evidence type="ECO:0000313" key="4">
    <source>
        <dbReference type="Proteomes" id="UP000553981"/>
    </source>
</evidence>
<proteinExistence type="predicted"/>
<feature type="transmembrane region" description="Helical" evidence="2">
    <location>
        <begin position="21"/>
        <end position="44"/>
    </location>
</feature>
<dbReference type="EMBL" id="JABCUI010000001">
    <property type="protein sequence ID" value="NMW86741.1"/>
    <property type="molecule type" value="Genomic_DNA"/>
</dbReference>
<feature type="compositionally biased region" description="Low complexity" evidence="1">
    <location>
        <begin position="372"/>
        <end position="391"/>
    </location>
</feature>
<name>A0A7Y0YBS2_9ACTO</name>
<feature type="transmembrane region" description="Helical" evidence="2">
    <location>
        <begin position="458"/>
        <end position="478"/>
    </location>
</feature>
<dbReference type="Proteomes" id="UP000553981">
    <property type="component" value="Unassembled WGS sequence"/>
</dbReference>
<evidence type="ECO:0000256" key="1">
    <source>
        <dbReference type="SAM" id="MobiDB-lite"/>
    </source>
</evidence>
<feature type="compositionally biased region" description="Polar residues" evidence="1">
    <location>
        <begin position="336"/>
        <end position="354"/>
    </location>
</feature>
<feature type="compositionally biased region" description="Low complexity" evidence="1">
    <location>
        <begin position="62"/>
        <end position="88"/>
    </location>
</feature>
<feature type="compositionally biased region" description="Pro residues" evidence="1">
    <location>
        <begin position="362"/>
        <end position="371"/>
    </location>
</feature>
<organism evidence="3 4">
    <name type="scientific">Mobiluncus curtisii</name>
    <dbReference type="NCBI Taxonomy" id="2051"/>
    <lineage>
        <taxon>Bacteria</taxon>
        <taxon>Bacillati</taxon>
        <taxon>Actinomycetota</taxon>
        <taxon>Actinomycetes</taxon>
        <taxon>Actinomycetales</taxon>
        <taxon>Actinomycetaceae</taxon>
        <taxon>Mobiluncus</taxon>
    </lineage>
</organism>
<keyword evidence="2" id="KW-0812">Transmembrane</keyword>
<evidence type="ECO:0000313" key="3">
    <source>
        <dbReference type="EMBL" id="NMW86741.1"/>
    </source>
</evidence>